<dbReference type="PROSITE" id="PS00211">
    <property type="entry name" value="ABC_TRANSPORTER_1"/>
    <property type="match status" value="1"/>
</dbReference>
<gene>
    <name evidence="7" type="ORF">HEK616_73510</name>
</gene>
<dbReference type="Gene3D" id="3.40.50.300">
    <property type="entry name" value="P-loop containing nucleotide triphosphate hydrolases"/>
    <property type="match status" value="1"/>
</dbReference>
<keyword evidence="4 7" id="KW-0067">ATP-binding</keyword>
<dbReference type="Pfam" id="PF00005">
    <property type="entry name" value="ABC_tran"/>
    <property type="match status" value="1"/>
</dbReference>
<dbReference type="InterPro" id="IPR027417">
    <property type="entry name" value="P-loop_NTPase"/>
</dbReference>
<evidence type="ECO:0000259" key="6">
    <source>
        <dbReference type="PROSITE" id="PS50893"/>
    </source>
</evidence>
<name>A0ABN6RB39_STRNI</name>
<reference evidence="7" key="1">
    <citation type="submission" date="2022-06" db="EMBL/GenBank/DDBJ databases">
        <title>Complete genome sequence of Streptomyces nigrescens HEK616.</title>
        <authorList>
            <person name="Asamizu S."/>
            <person name="Onaka H."/>
        </authorList>
    </citation>
    <scope>NUCLEOTIDE SEQUENCE</scope>
    <source>
        <strain evidence="7">HEK616</strain>
    </source>
</reference>
<dbReference type="GO" id="GO:0005524">
    <property type="term" value="F:ATP binding"/>
    <property type="evidence" value="ECO:0007669"/>
    <property type="project" value="UniProtKB-KW"/>
</dbReference>
<keyword evidence="8" id="KW-1185">Reference proteome</keyword>
<organism evidence="7 8">
    <name type="scientific">Streptomyces nigrescens</name>
    <dbReference type="NCBI Taxonomy" id="1920"/>
    <lineage>
        <taxon>Bacteria</taxon>
        <taxon>Bacillati</taxon>
        <taxon>Actinomycetota</taxon>
        <taxon>Actinomycetes</taxon>
        <taxon>Kitasatosporales</taxon>
        <taxon>Streptomycetaceae</taxon>
        <taxon>Streptomyces</taxon>
    </lineage>
</organism>
<feature type="compositionally biased region" description="Low complexity" evidence="5">
    <location>
        <begin position="15"/>
        <end position="33"/>
    </location>
</feature>
<dbReference type="PROSITE" id="PS50893">
    <property type="entry name" value="ABC_TRANSPORTER_2"/>
    <property type="match status" value="1"/>
</dbReference>
<dbReference type="InterPro" id="IPR003439">
    <property type="entry name" value="ABC_transporter-like_ATP-bd"/>
</dbReference>
<proteinExistence type="inferred from homology"/>
<protein>
    <submittedName>
        <fullName evidence="7">ABC transporter ATP-binding protein</fullName>
    </submittedName>
</protein>
<evidence type="ECO:0000256" key="3">
    <source>
        <dbReference type="ARBA" id="ARBA00022741"/>
    </source>
</evidence>
<evidence type="ECO:0000256" key="1">
    <source>
        <dbReference type="ARBA" id="ARBA00005417"/>
    </source>
</evidence>
<keyword evidence="2" id="KW-0813">Transport</keyword>
<sequence length="366" mass="37914">MAQPHDMGEPMPKQPATGPDGARPPARGSGPAGTPAPGPGVPSAGEWAIETRGLTKAYRGGQLAVDGLDLVVPRGSVFGFLGPNGSGKTTTIRMLMGLIDATAGSARVLGQPMPAAGRRVLPKVGALIEGPALYGFLSGRENLRRFDAADPDADPRSRDARVGHALERVGLGAAAGKKARAYSLGMKQRLGLAAALLRPRELLVLDEPTNGLDPQGMREIRALVRELAADGTTVFLSSHLLDEIEQVCTHAAVMARGRLITQGTVADLSSTVLGSRGPGRLTVTTPDPADAVRVLKEHGLTGLQITDDRVTGELPEADDGAGPPELADLNAALVHAGVRVRGFGTERATLEDVFVQLTGEGFDVAG</sequence>
<accession>A0ABN6RB39</accession>
<dbReference type="InterPro" id="IPR003593">
    <property type="entry name" value="AAA+_ATPase"/>
</dbReference>
<evidence type="ECO:0000313" key="7">
    <source>
        <dbReference type="EMBL" id="BDM73864.1"/>
    </source>
</evidence>
<dbReference type="SMART" id="SM00382">
    <property type="entry name" value="AAA"/>
    <property type="match status" value="1"/>
</dbReference>
<evidence type="ECO:0000313" key="8">
    <source>
        <dbReference type="Proteomes" id="UP001059597"/>
    </source>
</evidence>
<feature type="region of interest" description="Disordered" evidence="5">
    <location>
        <begin position="1"/>
        <end position="45"/>
    </location>
</feature>
<dbReference type="SUPFAM" id="SSF52540">
    <property type="entry name" value="P-loop containing nucleoside triphosphate hydrolases"/>
    <property type="match status" value="1"/>
</dbReference>
<feature type="domain" description="ABC transporter" evidence="6">
    <location>
        <begin position="49"/>
        <end position="281"/>
    </location>
</feature>
<dbReference type="PANTHER" id="PTHR43335">
    <property type="entry name" value="ABC TRANSPORTER, ATP-BINDING PROTEIN"/>
    <property type="match status" value="1"/>
</dbReference>
<evidence type="ECO:0000256" key="5">
    <source>
        <dbReference type="SAM" id="MobiDB-lite"/>
    </source>
</evidence>
<evidence type="ECO:0000256" key="2">
    <source>
        <dbReference type="ARBA" id="ARBA00022448"/>
    </source>
</evidence>
<dbReference type="InterPro" id="IPR017871">
    <property type="entry name" value="ABC_transporter-like_CS"/>
</dbReference>
<comment type="similarity">
    <text evidence="1">Belongs to the ABC transporter superfamily.</text>
</comment>
<dbReference type="PANTHER" id="PTHR43335:SF4">
    <property type="entry name" value="ABC TRANSPORTER, ATP-BINDING PROTEIN"/>
    <property type="match status" value="1"/>
</dbReference>
<dbReference type="EMBL" id="AP026073">
    <property type="protein sequence ID" value="BDM73864.1"/>
    <property type="molecule type" value="Genomic_DNA"/>
</dbReference>
<dbReference type="Proteomes" id="UP001059597">
    <property type="component" value="Chromosome"/>
</dbReference>
<keyword evidence="3" id="KW-0547">Nucleotide-binding</keyword>
<evidence type="ECO:0000256" key="4">
    <source>
        <dbReference type="ARBA" id="ARBA00022840"/>
    </source>
</evidence>